<dbReference type="EMBL" id="FN653245">
    <property type="protein sequence ID" value="CBY14043.1"/>
    <property type="molecule type" value="Genomic_DNA"/>
</dbReference>
<organism evidence="2">
    <name type="scientific">Oikopleura dioica</name>
    <name type="common">Tunicate</name>
    <dbReference type="NCBI Taxonomy" id="34765"/>
    <lineage>
        <taxon>Eukaryota</taxon>
        <taxon>Metazoa</taxon>
        <taxon>Chordata</taxon>
        <taxon>Tunicata</taxon>
        <taxon>Appendicularia</taxon>
        <taxon>Copelata</taxon>
        <taxon>Oikopleuridae</taxon>
        <taxon>Oikopleura</taxon>
    </lineage>
</organism>
<feature type="region of interest" description="Disordered" evidence="1">
    <location>
        <begin position="357"/>
        <end position="392"/>
    </location>
</feature>
<feature type="compositionally biased region" description="Basic and acidic residues" evidence="1">
    <location>
        <begin position="212"/>
        <end position="245"/>
    </location>
</feature>
<evidence type="ECO:0000256" key="1">
    <source>
        <dbReference type="SAM" id="MobiDB-lite"/>
    </source>
</evidence>
<dbReference type="InParanoid" id="E4XWI8"/>
<protein>
    <submittedName>
        <fullName evidence="2">Uncharacterized protein</fullName>
    </submittedName>
</protein>
<name>E4XWI8_OIKDI</name>
<dbReference type="AlphaFoldDB" id="E4XWI8"/>
<accession>E4XWI8</accession>
<feature type="region of interest" description="Disordered" evidence="1">
    <location>
        <begin position="1"/>
        <end position="36"/>
    </location>
</feature>
<sequence>MSTISQTVKQKIEDHNAKKRKSQLSRQRANSFVEAPKNKCARSEIEQVPVAAAVVEFKPKIEKVKNVALPPRRFAASKIKEHSSLDRTLKDQNKLFDEINKECPSITLNKSSSSMLNAGGSKIFEIPRSTIFVDDAPKTLAKKRVNSRKLADPSQSEYLPACKNIKKGTKKRSSTTETRKVCDITKKMKTAKIGDFKSSSEDEELGLVRKPGKAEKTPVLDKKAEEKILLKKSETEKVESEKVENEDNEIEEMDTSQLIESSVGSQKRSTKKEEPVAADSLSEAFKNRNALSKPMRFLAKRKKKVEALFNDGIKNACPTFEKPEEIKFTKVFTFEECDQIISVLEDLLKLVEVEVTLPRPPSPSSESESDSETDPKKEQDTGIGSRETESLDIMDMMKNIMATLNS</sequence>
<proteinExistence type="predicted"/>
<evidence type="ECO:0000313" key="2">
    <source>
        <dbReference type="EMBL" id="CBY14043.1"/>
    </source>
</evidence>
<evidence type="ECO:0000313" key="3">
    <source>
        <dbReference type="Proteomes" id="UP000001307"/>
    </source>
</evidence>
<feature type="region of interest" description="Disordered" evidence="1">
    <location>
        <begin position="200"/>
        <end position="280"/>
    </location>
</feature>
<feature type="compositionally biased region" description="Polar residues" evidence="1">
    <location>
        <begin position="256"/>
        <end position="267"/>
    </location>
</feature>
<dbReference type="Proteomes" id="UP000001307">
    <property type="component" value="Unassembled WGS sequence"/>
</dbReference>
<gene>
    <name evidence="2" type="ORF">GSOID_T00007008001</name>
</gene>
<reference evidence="2" key="1">
    <citation type="journal article" date="2010" name="Science">
        <title>Plasticity of animal genome architecture unmasked by rapid evolution of a pelagic tunicate.</title>
        <authorList>
            <person name="Denoeud F."/>
            <person name="Henriet S."/>
            <person name="Mungpakdee S."/>
            <person name="Aury J.M."/>
            <person name="Da Silva C."/>
            <person name="Brinkmann H."/>
            <person name="Mikhaleva J."/>
            <person name="Olsen L.C."/>
            <person name="Jubin C."/>
            <person name="Canestro C."/>
            <person name="Bouquet J.M."/>
            <person name="Danks G."/>
            <person name="Poulain J."/>
            <person name="Campsteijn C."/>
            <person name="Adamski M."/>
            <person name="Cross I."/>
            <person name="Yadetie F."/>
            <person name="Muffato M."/>
            <person name="Louis A."/>
            <person name="Butcher S."/>
            <person name="Tsagkogeorga G."/>
            <person name="Konrad A."/>
            <person name="Singh S."/>
            <person name="Jensen M.F."/>
            <person name="Cong E.H."/>
            <person name="Eikeseth-Otteraa H."/>
            <person name="Noel B."/>
            <person name="Anthouard V."/>
            <person name="Porcel B.M."/>
            <person name="Kachouri-Lafond R."/>
            <person name="Nishino A."/>
            <person name="Ugolini M."/>
            <person name="Chourrout P."/>
            <person name="Nishida H."/>
            <person name="Aasland R."/>
            <person name="Huzurbazar S."/>
            <person name="Westhof E."/>
            <person name="Delsuc F."/>
            <person name="Lehrach H."/>
            <person name="Reinhardt R."/>
            <person name="Weissenbach J."/>
            <person name="Roy S.W."/>
            <person name="Artiguenave F."/>
            <person name="Postlethwait J.H."/>
            <person name="Manak J.R."/>
            <person name="Thompson E.M."/>
            <person name="Jaillon O."/>
            <person name="Du Pasquier L."/>
            <person name="Boudinot P."/>
            <person name="Liberles D.A."/>
            <person name="Volff J.N."/>
            <person name="Philippe H."/>
            <person name="Lenhard B."/>
            <person name="Roest Crollius H."/>
            <person name="Wincker P."/>
            <person name="Chourrout D."/>
        </authorList>
    </citation>
    <scope>NUCLEOTIDE SEQUENCE [LARGE SCALE GENOMIC DNA]</scope>
</reference>
<keyword evidence="3" id="KW-1185">Reference proteome</keyword>